<comment type="caution">
    <text evidence="2">The sequence shown here is derived from an EMBL/GenBank/DDBJ whole genome shotgun (WGS) entry which is preliminary data.</text>
</comment>
<dbReference type="EMBL" id="QUQM01000001">
    <property type="protein sequence ID" value="KAA8650526.1"/>
    <property type="molecule type" value="Genomic_DNA"/>
</dbReference>
<evidence type="ECO:0000259" key="1">
    <source>
        <dbReference type="PROSITE" id="PS50280"/>
    </source>
</evidence>
<evidence type="ECO:0000313" key="3">
    <source>
        <dbReference type="Proteomes" id="UP000324241"/>
    </source>
</evidence>
<dbReference type="VEuPathDB" id="FungiDB:EYZ11_002082"/>
<dbReference type="GO" id="GO:0005634">
    <property type="term" value="C:nucleus"/>
    <property type="evidence" value="ECO:0007669"/>
    <property type="project" value="TreeGrafter"/>
</dbReference>
<protein>
    <recommendedName>
        <fullName evidence="1">SET domain-containing protein</fullName>
    </recommendedName>
</protein>
<dbReference type="GeneID" id="54325915"/>
<dbReference type="InterPro" id="IPR050869">
    <property type="entry name" value="H3K4_H4K5_MeTrfase"/>
</dbReference>
<dbReference type="AlphaFoldDB" id="A0A5M9MX35"/>
<accession>A0A5M9MX35</accession>
<dbReference type="Pfam" id="PF00856">
    <property type="entry name" value="SET"/>
    <property type="match status" value="1"/>
</dbReference>
<dbReference type="CDD" id="cd20071">
    <property type="entry name" value="SET_SMYD"/>
    <property type="match status" value="1"/>
</dbReference>
<feature type="domain" description="SET" evidence="1">
    <location>
        <begin position="35"/>
        <end position="142"/>
    </location>
</feature>
<dbReference type="PANTHER" id="PTHR12197">
    <property type="entry name" value="HISTONE-LYSINE N-METHYLTRANSFERASE SMYD"/>
    <property type="match status" value="1"/>
</dbReference>
<organism evidence="2 3">
    <name type="scientific">Aspergillus tanneri</name>
    <dbReference type="NCBI Taxonomy" id="1220188"/>
    <lineage>
        <taxon>Eukaryota</taxon>
        <taxon>Fungi</taxon>
        <taxon>Dikarya</taxon>
        <taxon>Ascomycota</taxon>
        <taxon>Pezizomycotina</taxon>
        <taxon>Eurotiomycetes</taxon>
        <taxon>Eurotiomycetidae</taxon>
        <taxon>Eurotiales</taxon>
        <taxon>Aspergillaceae</taxon>
        <taxon>Aspergillus</taxon>
        <taxon>Aspergillus subgen. Circumdati</taxon>
    </lineage>
</organism>
<dbReference type="Gene3D" id="2.170.270.10">
    <property type="entry name" value="SET domain"/>
    <property type="match status" value="1"/>
</dbReference>
<dbReference type="RefSeq" id="XP_033429887.1">
    <property type="nucleotide sequence ID" value="XM_033567892.1"/>
</dbReference>
<gene>
    <name evidence="2" type="ORF">ATNIH1004_003213</name>
</gene>
<dbReference type="PROSITE" id="PS50280">
    <property type="entry name" value="SET"/>
    <property type="match status" value="1"/>
</dbReference>
<dbReference type="SUPFAM" id="SSF82199">
    <property type="entry name" value="SET domain"/>
    <property type="match status" value="1"/>
</dbReference>
<proteinExistence type="predicted"/>
<dbReference type="InterPro" id="IPR046341">
    <property type="entry name" value="SET_dom_sf"/>
</dbReference>
<dbReference type="OrthoDB" id="5945798at2759"/>
<sequence>MPRILPNNARAMLRMVLRIGHRRYTNEERDLFLLLETHIKDIRDKNKSQWNRIALTSKAVKAYSGTDLELDAILEFGARLDVNSFNLVTPLHDRIGLYLDPGAAFINHSCDYNSVVGFDGDELFVKAIRTIQKDEQIFISYIDSTNPCDIRQAELRERYFFDCRCPKCEPGEDPADLLPDPSTIETAERNPIDITVTENSDPSKTVSQVESAMQTLRQTYSWPLTRQPLITLRDELITALLSTGKFNSAFIQAAIRHTRVDPIVYPLDAHPLRNIHAWTLAKQAIHLSQEMDPDPVGTISLYKYDMNFSLIIWSILNDLVNRESQSCTVPSFKKIVRSAYDEVNQEFLVNGLDPNHMREEIKKEWEKMDRLVSLALDKN</sequence>
<dbReference type="PANTHER" id="PTHR12197:SF251">
    <property type="entry name" value="EG:BACR7C10.4 PROTEIN"/>
    <property type="match status" value="1"/>
</dbReference>
<dbReference type="Proteomes" id="UP000324241">
    <property type="component" value="Unassembled WGS sequence"/>
</dbReference>
<dbReference type="InterPro" id="IPR001214">
    <property type="entry name" value="SET_dom"/>
</dbReference>
<name>A0A5M9MX35_9EURO</name>
<reference evidence="2 3" key="1">
    <citation type="submission" date="2019-08" db="EMBL/GenBank/DDBJ databases">
        <title>The genome sequence of a newly discovered highly antifungal drug resistant Aspergillus species, Aspergillus tanneri NIH 1004.</title>
        <authorList>
            <person name="Mounaud S."/>
            <person name="Singh I."/>
            <person name="Joardar V."/>
            <person name="Pakala S."/>
            <person name="Pakala S."/>
            <person name="Venepally P."/>
            <person name="Chung J.K."/>
            <person name="Losada L."/>
            <person name="Nierman W.C."/>
        </authorList>
    </citation>
    <scope>NUCLEOTIDE SEQUENCE [LARGE SCALE GENOMIC DNA]</scope>
    <source>
        <strain evidence="2 3">NIH1004</strain>
    </source>
</reference>
<evidence type="ECO:0000313" key="2">
    <source>
        <dbReference type="EMBL" id="KAA8650526.1"/>
    </source>
</evidence>